<gene>
    <name evidence="1" type="ORF">METZ01_LOCUS245222</name>
</gene>
<dbReference type="EMBL" id="UINC01064070">
    <property type="protein sequence ID" value="SVB92368.1"/>
    <property type="molecule type" value="Genomic_DNA"/>
</dbReference>
<protein>
    <submittedName>
        <fullName evidence="1">Uncharacterized protein</fullName>
    </submittedName>
</protein>
<evidence type="ECO:0000313" key="1">
    <source>
        <dbReference type="EMBL" id="SVB92368.1"/>
    </source>
</evidence>
<accession>A0A382HYK6</accession>
<organism evidence="1">
    <name type="scientific">marine metagenome</name>
    <dbReference type="NCBI Taxonomy" id="408172"/>
    <lineage>
        <taxon>unclassified sequences</taxon>
        <taxon>metagenomes</taxon>
        <taxon>ecological metagenomes</taxon>
    </lineage>
</organism>
<name>A0A382HYK6_9ZZZZ</name>
<proteinExistence type="predicted"/>
<reference evidence="1" key="1">
    <citation type="submission" date="2018-05" db="EMBL/GenBank/DDBJ databases">
        <authorList>
            <person name="Lanie J.A."/>
            <person name="Ng W.-L."/>
            <person name="Kazmierczak K.M."/>
            <person name="Andrzejewski T.M."/>
            <person name="Davidsen T.M."/>
            <person name="Wayne K.J."/>
            <person name="Tettelin H."/>
            <person name="Glass J.I."/>
            <person name="Rusch D."/>
            <person name="Podicherti R."/>
            <person name="Tsui H.-C.T."/>
            <person name="Winkler M.E."/>
        </authorList>
    </citation>
    <scope>NUCLEOTIDE SEQUENCE</scope>
</reference>
<dbReference type="AlphaFoldDB" id="A0A382HYK6"/>
<sequence length="171" mass="19521">MKLFTLIFTLFCLQLPAEIDITTIDDWNIFSSTENVLIISKDGSIDTRQFLGFKMEQPWCVCKNPVIALKADEELEEGSSMKATIKVDLKRPMEVLLHAWLKLDSGYTLFRPKSFPSFRGASIIEVKSEFGKEVFLSKGIDNAMKSSEYMCKSGYLFEEVQKSETAFEMEV</sequence>